<evidence type="ECO:0000256" key="5">
    <source>
        <dbReference type="ARBA" id="ARBA00023136"/>
    </source>
</evidence>
<dbReference type="Proteomes" id="UP000500843">
    <property type="component" value="Chromosome 2"/>
</dbReference>
<reference evidence="7 8" key="1">
    <citation type="submission" date="2020-05" db="EMBL/GenBank/DDBJ databases">
        <title>FDA dAtabase for Regulatory Grade micrObial Sequences (FDA-ARGOS): Supporting development and validation of Infectious Disease Dx tests.</title>
        <authorList>
            <person name="Moreno J."/>
            <person name="Tallon L."/>
            <person name="Sadzewicz L."/>
            <person name="Zhao X."/>
            <person name="Vavikolanu K."/>
            <person name="Mehta A."/>
            <person name="Aluvathingal J."/>
            <person name="Nadendla S."/>
            <person name="Myers T."/>
            <person name="Yan Y."/>
            <person name="Sichtig H."/>
        </authorList>
    </citation>
    <scope>NUCLEOTIDE SEQUENCE [LARGE SCALE GENOMIC DNA]</scope>
    <source>
        <strain evidence="7 8">FDAARGOS_760</strain>
    </source>
</reference>
<organism evidence="7 8">
    <name type="scientific">Prevotella melaninogenica</name>
    <dbReference type="NCBI Taxonomy" id="28132"/>
    <lineage>
        <taxon>Bacteria</taxon>
        <taxon>Pseudomonadati</taxon>
        <taxon>Bacteroidota</taxon>
        <taxon>Bacteroidia</taxon>
        <taxon>Bacteroidales</taxon>
        <taxon>Prevotellaceae</taxon>
        <taxon>Prevotella</taxon>
    </lineage>
</organism>
<feature type="transmembrane region" description="Helical" evidence="6">
    <location>
        <begin position="292"/>
        <end position="313"/>
    </location>
</feature>
<comment type="subcellular location">
    <subcellularLocation>
        <location evidence="1">Cell membrane</location>
        <topology evidence="1">Multi-pass membrane protein</topology>
    </subcellularLocation>
</comment>
<feature type="transmembrane region" description="Helical" evidence="6">
    <location>
        <begin position="7"/>
        <end position="25"/>
    </location>
</feature>
<dbReference type="PANTHER" id="PTHR30250:SF26">
    <property type="entry name" value="PSMA PROTEIN"/>
    <property type="match status" value="1"/>
</dbReference>
<evidence type="ECO:0000256" key="4">
    <source>
        <dbReference type="ARBA" id="ARBA00022989"/>
    </source>
</evidence>
<feature type="transmembrane region" description="Helical" evidence="6">
    <location>
        <begin position="78"/>
        <end position="100"/>
    </location>
</feature>
<evidence type="ECO:0000313" key="7">
    <source>
        <dbReference type="EMBL" id="QKH89843.1"/>
    </source>
</evidence>
<feature type="transmembrane region" description="Helical" evidence="6">
    <location>
        <begin position="31"/>
        <end position="49"/>
    </location>
</feature>
<proteinExistence type="predicted"/>
<dbReference type="InterPro" id="IPR050833">
    <property type="entry name" value="Poly_Biosynth_Transport"/>
</dbReference>
<name>A0A7D4L403_9BACT</name>
<feature type="transmembrane region" description="Helical" evidence="6">
    <location>
        <begin position="422"/>
        <end position="443"/>
    </location>
</feature>
<evidence type="ECO:0000313" key="8">
    <source>
        <dbReference type="Proteomes" id="UP000500843"/>
    </source>
</evidence>
<feature type="transmembrane region" description="Helical" evidence="6">
    <location>
        <begin position="172"/>
        <end position="194"/>
    </location>
</feature>
<gene>
    <name evidence="7" type="ORF">FIU21_08310</name>
</gene>
<dbReference type="GO" id="GO:0005886">
    <property type="term" value="C:plasma membrane"/>
    <property type="evidence" value="ECO:0007669"/>
    <property type="project" value="UniProtKB-SubCell"/>
</dbReference>
<keyword evidence="5 6" id="KW-0472">Membrane</keyword>
<accession>A0A7D4L403</accession>
<evidence type="ECO:0000256" key="3">
    <source>
        <dbReference type="ARBA" id="ARBA00022692"/>
    </source>
</evidence>
<evidence type="ECO:0000256" key="6">
    <source>
        <dbReference type="SAM" id="Phobius"/>
    </source>
</evidence>
<evidence type="ECO:0000256" key="2">
    <source>
        <dbReference type="ARBA" id="ARBA00022475"/>
    </source>
</evidence>
<feature type="transmembrane region" description="Helical" evidence="6">
    <location>
        <begin position="369"/>
        <end position="385"/>
    </location>
</feature>
<dbReference type="AlphaFoldDB" id="A0A7D4L403"/>
<dbReference type="PANTHER" id="PTHR30250">
    <property type="entry name" value="PST FAMILY PREDICTED COLANIC ACID TRANSPORTER"/>
    <property type="match status" value="1"/>
</dbReference>
<feature type="transmembrane region" description="Helical" evidence="6">
    <location>
        <begin position="112"/>
        <end position="133"/>
    </location>
</feature>
<sequence length="491" mass="55592">MLYMRAILLMGIGLYTSRVILHVLGVTDFGIYNAVGGIVAMFGFISSSLSNATSRFITIAIGQGNQEYTNRTFGTIKYIYYLLCILVVLLVETVGLWFLYTKMTIPSDRMVAAFWVFQYSILSTVIGFICVPYNSAIIAHERMSAFAYISLFDAILKLLICLLLQITPYDKLVVYATLLFLVEIIDRIIYAVYCSKHFEEVRAPAKLDKKQLKEILTMSGWTLSGNIFWILNTQGVNLILNVFFGPVVNAARGIALQVQGVMGQFVLNFQTAINPQITKSCSQENFKRMGELLMLSSKFSYFLLFLMSLPVFLEAPFILNCWLGTVPSHTVVFLRIVLVGALISSLSNPLWISILAIGKLKKYMIWDNIIQFLVLPSLYFIFRFLNGDPAWAFIVVGISALIGLIVRAWITLPLIHYSRREYIWKVILPLSVVTLLSPILPLFLGKFVLSPILNFLFVIMISFFSSVMVIFVLGLTKNERSFIVNKVYSFF</sequence>
<feature type="transmembrane region" description="Helical" evidence="6">
    <location>
        <begin position="145"/>
        <end position="166"/>
    </location>
</feature>
<feature type="transmembrane region" description="Helical" evidence="6">
    <location>
        <begin position="333"/>
        <end position="357"/>
    </location>
</feature>
<protein>
    <submittedName>
        <fullName evidence="7">Lipopolysaccharide biosynthesis protein</fullName>
    </submittedName>
</protein>
<keyword evidence="4 6" id="KW-1133">Transmembrane helix</keyword>
<evidence type="ECO:0000256" key="1">
    <source>
        <dbReference type="ARBA" id="ARBA00004651"/>
    </source>
</evidence>
<dbReference type="EMBL" id="CP054011">
    <property type="protein sequence ID" value="QKH89843.1"/>
    <property type="molecule type" value="Genomic_DNA"/>
</dbReference>
<keyword evidence="3 6" id="KW-0812">Transmembrane</keyword>
<feature type="transmembrane region" description="Helical" evidence="6">
    <location>
        <begin position="455"/>
        <end position="476"/>
    </location>
</feature>
<feature type="transmembrane region" description="Helical" evidence="6">
    <location>
        <begin position="215"/>
        <end position="232"/>
    </location>
</feature>
<keyword evidence="2" id="KW-1003">Cell membrane</keyword>
<feature type="transmembrane region" description="Helical" evidence="6">
    <location>
        <begin position="391"/>
        <end position="410"/>
    </location>
</feature>